<accession>A0A383RHP4</accession>
<dbReference type="EMBL" id="LS992241">
    <property type="protein sequence ID" value="SYX86201.1"/>
    <property type="molecule type" value="Genomic_DNA"/>
</dbReference>
<dbReference type="Pfam" id="PF01420">
    <property type="entry name" value="Methylase_S"/>
    <property type="match status" value="2"/>
</dbReference>
<sequence length="417" mass="46604">MSFDSVWEKQKLHDLCLKIGSGSTPTGGKESYKQSGISLIRSQNIYNHFFSYEGLAFIDENQAKKLDNVTIQEDDVLLNITGDSVCRCCIVPKEVLPARVNQHVSIIRVDRTKIHPFFVKSILTTNAMQGYMLSLAQAGGTRHALTKGMIQDFDIPVPELNEQKKIVDILSSLDDKIELNNSINKNSEELAQALFKRWFVDFEFPNENGEPYKSSGGEFEESELGLIPKGWKIAPLSEITNVLMGQSPKSEFYNTCGEGMPFHQGVSNYGSRFPTHNTFCTQALRVATKGSILISVRAPVGRLNIADEDIIIGRGLGAINSKEKCNSFVYYLLKRIFAIEDQHGSGTIFNSITKKELENIKVIVPNSSIVREYESISSKIDEQIFNIAKQNISLINTRDTLLPKLMSGEIRVPLDQA</sequence>
<name>A0A383RHP4_PAEAL</name>
<evidence type="ECO:0000256" key="2">
    <source>
        <dbReference type="ARBA" id="ARBA00022747"/>
    </source>
</evidence>
<dbReference type="AlphaFoldDB" id="A0A383RHP4"/>
<gene>
    <name evidence="5" type="ORF">PBLR_14623</name>
</gene>
<dbReference type="Gene3D" id="3.90.220.20">
    <property type="entry name" value="DNA methylase specificity domains"/>
    <property type="match status" value="2"/>
</dbReference>
<proteinExistence type="inferred from homology"/>
<feature type="domain" description="Type I restriction modification DNA specificity" evidence="4">
    <location>
        <begin position="228"/>
        <end position="388"/>
    </location>
</feature>
<evidence type="ECO:0000313" key="5">
    <source>
        <dbReference type="EMBL" id="SYX86201.1"/>
    </source>
</evidence>
<evidence type="ECO:0000256" key="1">
    <source>
        <dbReference type="ARBA" id="ARBA00010923"/>
    </source>
</evidence>
<dbReference type="GO" id="GO:0003677">
    <property type="term" value="F:DNA binding"/>
    <property type="evidence" value="ECO:0007669"/>
    <property type="project" value="UniProtKB-KW"/>
</dbReference>
<dbReference type="PANTHER" id="PTHR30408:SF12">
    <property type="entry name" value="TYPE I RESTRICTION ENZYME MJAVIII SPECIFICITY SUBUNIT"/>
    <property type="match status" value="1"/>
</dbReference>
<feature type="domain" description="Type I restriction modification DNA specificity" evidence="4">
    <location>
        <begin position="7"/>
        <end position="185"/>
    </location>
</feature>
<dbReference type="Proteomes" id="UP000304148">
    <property type="component" value="Chromosome"/>
</dbReference>
<reference evidence="6" key="1">
    <citation type="submission" date="2018-08" db="EMBL/GenBank/DDBJ databases">
        <authorList>
            <person name="Chevrot R."/>
        </authorList>
    </citation>
    <scope>NUCLEOTIDE SEQUENCE [LARGE SCALE GENOMIC DNA]</scope>
</reference>
<dbReference type="RefSeq" id="WP_172619594.1">
    <property type="nucleotide sequence ID" value="NZ_LS992241.1"/>
</dbReference>
<evidence type="ECO:0000259" key="4">
    <source>
        <dbReference type="Pfam" id="PF01420"/>
    </source>
</evidence>
<dbReference type="CDD" id="cd17256">
    <property type="entry name" value="RMtype1_S_EcoJA65PI-TRD1-CR1_like"/>
    <property type="match status" value="1"/>
</dbReference>
<keyword evidence="2" id="KW-0680">Restriction system</keyword>
<organism evidence="5 6">
    <name type="scientific">Paenibacillus alvei</name>
    <name type="common">Bacillus alvei</name>
    <dbReference type="NCBI Taxonomy" id="44250"/>
    <lineage>
        <taxon>Bacteria</taxon>
        <taxon>Bacillati</taxon>
        <taxon>Bacillota</taxon>
        <taxon>Bacilli</taxon>
        <taxon>Bacillales</taxon>
        <taxon>Paenibacillaceae</taxon>
        <taxon>Paenibacillus</taxon>
    </lineage>
</organism>
<dbReference type="InterPro" id="IPR000055">
    <property type="entry name" value="Restrct_endonuc_typeI_TRD"/>
</dbReference>
<dbReference type="GO" id="GO:0009307">
    <property type="term" value="P:DNA restriction-modification system"/>
    <property type="evidence" value="ECO:0007669"/>
    <property type="project" value="UniProtKB-KW"/>
</dbReference>
<protein>
    <submittedName>
        <fullName evidence="5">Restriction modification system DNA specificity domain protein</fullName>
    </submittedName>
</protein>
<evidence type="ECO:0000313" key="6">
    <source>
        <dbReference type="Proteomes" id="UP000304148"/>
    </source>
</evidence>
<evidence type="ECO:0000256" key="3">
    <source>
        <dbReference type="ARBA" id="ARBA00023125"/>
    </source>
</evidence>
<dbReference type="InterPro" id="IPR044946">
    <property type="entry name" value="Restrct_endonuc_typeI_TRD_sf"/>
</dbReference>
<dbReference type="CDD" id="cd17495">
    <property type="entry name" value="RMtype1_S_Cep9333ORF4827P-TRD2-CR2_like"/>
    <property type="match status" value="1"/>
</dbReference>
<dbReference type="PANTHER" id="PTHR30408">
    <property type="entry name" value="TYPE-1 RESTRICTION ENZYME ECOKI SPECIFICITY PROTEIN"/>
    <property type="match status" value="1"/>
</dbReference>
<dbReference type="InterPro" id="IPR052021">
    <property type="entry name" value="Type-I_RS_S_subunit"/>
</dbReference>
<comment type="similarity">
    <text evidence="1">Belongs to the type-I restriction system S methylase family.</text>
</comment>
<dbReference type="SUPFAM" id="SSF116734">
    <property type="entry name" value="DNA methylase specificity domain"/>
    <property type="match status" value="2"/>
</dbReference>
<keyword evidence="3" id="KW-0238">DNA-binding</keyword>
<dbReference type="REBASE" id="269252">
    <property type="entry name" value="S.PalBLR1ORF14624P"/>
</dbReference>